<accession>A0A3Q3WZA6</accession>
<proteinExistence type="predicted"/>
<reference evidence="2" key="1">
    <citation type="submission" date="2025-08" db="UniProtKB">
        <authorList>
            <consortium name="Ensembl"/>
        </authorList>
    </citation>
    <scope>IDENTIFICATION</scope>
</reference>
<keyword evidence="3" id="KW-1185">Reference proteome</keyword>
<evidence type="ECO:0000313" key="2">
    <source>
        <dbReference type="Ensembl" id="ENSMMOP00000014824.1"/>
    </source>
</evidence>
<dbReference type="STRING" id="94237.ENSMMOP00000014824"/>
<evidence type="ECO:0000256" key="1">
    <source>
        <dbReference type="SAM" id="SignalP"/>
    </source>
</evidence>
<protein>
    <submittedName>
        <fullName evidence="2">Uncharacterized protein</fullName>
    </submittedName>
</protein>
<reference evidence="2" key="2">
    <citation type="submission" date="2025-09" db="UniProtKB">
        <authorList>
            <consortium name="Ensembl"/>
        </authorList>
    </citation>
    <scope>IDENTIFICATION</scope>
</reference>
<feature type="signal peptide" evidence="1">
    <location>
        <begin position="1"/>
        <end position="22"/>
    </location>
</feature>
<sequence length="196" mass="21936">MLSGCWITALLLLLLLLAVVRAQSGDGDGDMEPSVSCTSHIMTDESSLTCKLVRGRINYNDDDDEPDGVEKITACYTDLRSVKLNCAKNDGDTISFRDLSPVVILNVTVDFKRGGKIIKMIDLKKIIKPRSPHVLNVTFNHESNKVLIHIRTPYHKEYLKVKNQLFQLLIWSANGNMVTSVGSLQLYNPLRIFSSD</sequence>
<dbReference type="Proteomes" id="UP000261620">
    <property type="component" value="Unplaced"/>
</dbReference>
<organism evidence="2 3">
    <name type="scientific">Mola mola</name>
    <name type="common">Ocean sunfish</name>
    <name type="synonym">Tetraodon mola</name>
    <dbReference type="NCBI Taxonomy" id="94237"/>
    <lineage>
        <taxon>Eukaryota</taxon>
        <taxon>Metazoa</taxon>
        <taxon>Chordata</taxon>
        <taxon>Craniata</taxon>
        <taxon>Vertebrata</taxon>
        <taxon>Euteleostomi</taxon>
        <taxon>Actinopterygii</taxon>
        <taxon>Neopterygii</taxon>
        <taxon>Teleostei</taxon>
        <taxon>Neoteleostei</taxon>
        <taxon>Acanthomorphata</taxon>
        <taxon>Eupercaria</taxon>
        <taxon>Tetraodontiformes</taxon>
        <taxon>Molidae</taxon>
        <taxon>Mola</taxon>
    </lineage>
</organism>
<dbReference type="Ensembl" id="ENSMMOT00000015069.1">
    <property type="protein sequence ID" value="ENSMMOP00000014824.1"/>
    <property type="gene ID" value="ENSMMOG00000011337.1"/>
</dbReference>
<dbReference type="OMA" id="VLIHIRT"/>
<name>A0A3Q3WZA6_MOLML</name>
<feature type="chain" id="PRO_5018586714" evidence="1">
    <location>
        <begin position="23"/>
        <end position="196"/>
    </location>
</feature>
<keyword evidence="1" id="KW-0732">Signal</keyword>
<evidence type="ECO:0000313" key="3">
    <source>
        <dbReference type="Proteomes" id="UP000261620"/>
    </source>
</evidence>
<dbReference type="AlphaFoldDB" id="A0A3Q3WZA6"/>